<protein>
    <recommendedName>
        <fullName evidence="4">YjzC family protein</fullName>
    </recommendedName>
</protein>
<reference evidence="2 3" key="1">
    <citation type="submission" date="2021-03" db="EMBL/GenBank/DDBJ databases">
        <title>Genomic Encyclopedia of Type Strains, Phase IV (KMG-IV): sequencing the most valuable type-strain genomes for metagenomic binning, comparative biology and taxonomic classification.</title>
        <authorList>
            <person name="Goeker M."/>
        </authorList>
    </citation>
    <scope>NUCLEOTIDE SEQUENCE [LARGE SCALE GENOMIC DNA]</scope>
    <source>
        <strain evidence="2 3">DSM 15596</strain>
    </source>
</reference>
<dbReference type="Pfam" id="PF14168">
    <property type="entry name" value="YjzC"/>
    <property type="match status" value="1"/>
</dbReference>
<dbReference type="EMBL" id="JAGGKI010000001">
    <property type="protein sequence ID" value="MBP1891501.1"/>
    <property type="molecule type" value="Genomic_DNA"/>
</dbReference>
<comment type="caution">
    <text evidence="2">The sequence shown here is derived from an EMBL/GenBank/DDBJ whole genome shotgun (WGS) entry which is preliminary data.</text>
</comment>
<keyword evidence="3" id="KW-1185">Reference proteome</keyword>
<evidence type="ECO:0000313" key="3">
    <source>
        <dbReference type="Proteomes" id="UP000706926"/>
    </source>
</evidence>
<evidence type="ECO:0000313" key="2">
    <source>
        <dbReference type="EMBL" id="MBP1891501.1"/>
    </source>
</evidence>
<feature type="compositionally biased region" description="Basic and acidic residues" evidence="1">
    <location>
        <begin position="41"/>
        <end position="56"/>
    </location>
</feature>
<name>A0ABS4F5H9_9BACL</name>
<organism evidence="2 3">
    <name type="scientific">Paenibacillus lactis</name>
    <dbReference type="NCBI Taxonomy" id="228574"/>
    <lineage>
        <taxon>Bacteria</taxon>
        <taxon>Bacillati</taxon>
        <taxon>Bacillota</taxon>
        <taxon>Bacilli</taxon>
        <taxon>Bacillales</taxon>
        <taxon>Paenibacillaceae</taxon>
        <taxon>Paenibacillus</taxon>
    </lineage>
</organism>
<sequence length="65" mass="7591">MMGEQTEFRGGDKAPNNGIYMEVGVRDHIMGIENPRQIKMEKGDTFPETQNDDRVWLNKRRVQPK</sequence>
<accession>A0ABS4F5H9</accession>
<proteinExistence type="predicted"/>
<evidence type="ECO:0000256" key="1">
    <source>
        <dbReference type="SAM" id="MobiDB-lite"/>
    </source>
</evidence>
<feature type="region of interest" description="Disordered" evidence="1">
    <location>
        <begin position="41"/>
        <end position="65"/>
    </location>
</feature>
<evidence type="ECO:0008006" key="4">
    <source>
        <dbReference type="Google" id="ProtNLM"/>
    </source>
</evidence>
<dbReference type="Proteomes" id="UP000706926">
    <property type="component" value="Unassembled WGS sequence"/>
</dbReference>
<dbReference type="InterPro" id="IPR025549">
    <property type="entry name" value="YjzC"/>
</dbReference>
<gene>
    <name evidence="2" type="ORF">J2Z18_000570</name>
</gene>